<evidence type="ECO:0000256" key="2">
    <source>
        <dbReference type="ARBA" id="ARBA00022691"/>
    </source>
</evidence>
<dbReference type="InterPro" id="IPR058240">
    <property type="entry name" value="rSAM_sf"/>
</dbReference>
<evidence type="ECO:0000256" key="1">
    <source>
        <dbReference type="ARBA" id="ARBA00001966"/>
    </source>
</evidence>
<dbReference type="PROSITE" id="PS51918">
    <property type="entry name" value="RADICAL_SAM"/>
    <property type="match status" value="1"/>
</dbReference>
<dbReference type="InterPro" id="IPR007197">
    <property type="entry name" value="rSAM"/>
</dbReference>
<keyword evidence="5" id="KW-0411">Iron-sulfur</keyword>
<accession>E1JTS0</accession>
<keyword evidence="8" id="KW-1185">Reference proteome</keyword>
<organism evidence="7 8">
    <name type="scientific">Solidesulfovibrio fructosivorans JJ]</name>
    <dbReference type="NCBI Taxonomy" id="596151"/>
    <lineage>
        <taxon>Bacteria</taxon>
        <taxon>Pseudomonadati</taxon>
        <taxon>Thermodesulfobacteriota</taxon>
        <taxon>Desulfovibrionia</taxon>
        <taxon>Desulfovibrionales</taxon>
        <taxon>Desulfovibrionaceae</taxon>
        <taxon>Solidesulfovibrio</taxon>
    </lineage>
</organism>
<dbReference type="Gene3D" id="3.20.20.70">
    <property type="entry name" value="Aldolase class I"/>
    <property type="match status" value="1"/>
</dbReference>
<proteinExistence type="predicted"/>
<comment type="caution">
    <text evidence="7">The sequence shown here is derived from an EMBL/GenBank/DDBJ whole genome shotgun (WGS) entry which is preliminary data.</text>
</comment>
<dbReference type="Pfam" id="PF04055">
    <property type="entry name" value="Radical_SAM"/>
    <property type="match status" value="1"/>
</dbReference>
<dbReference type="InterPro" id="IPR050377">
    <property type="entry name" value="Radical_SAM_PqqE_MftC-like"/>
</dbReference>
<dbReference type="CDD" id="cd01335">
    <property type="entry name" value="Radical_SAM"/>
    <property type="match status" value="1"/>
</dbReference>
<dbReference type="STRING" id="596151.DesfrDRAFT_1019"/>
<evidence type="ECO:0000259" key="6">
    <source>
        <dbReference type="PROSITE" id="PS51918"/>
    </source>
</evidence>
<dbReference type="GO" id="GO:0051536">
    <property type="term" value="F:iron-sulfur cluster binding"/>
    <property type="evidence" value="ECO:0007669"/>
    <property type="project" value="UniProtKB-KW"/>
</dbReference>
<gene>
    <name evidence="7" type="ORF">DesfrDRAFT_1019</name>
</gene>
<dbReference type="eggNOG" id="COG0535">
    <property type="taxonomic scope" value="Bacteria"/>
</dbReference>
<sequence length="408" mass="43675">MTFPGVAFHTPGRLGRGAVLDLGLACPHSCAFCYYSFLDGGPEQFAALRRARMRDTASCIAIVRAIAANGLTHLDITGGEPTVHKGLVEIVSEAVAAGLAVRCITLGQFLLRKRDGRRLLDRLLEAGLTDLLFSLHAADADAFAATCGGSLPTLLAAMDALDARGFQYACNTVMLERNRRTLPAIARLAVSRGVYAVNFIAFNAYHAWRGMEQAAALAASYTKISPYLEEAVAILTEGRVAANIRYVPLCAFPSLAAHVVGVLGVPYDPYEWRNRCLNHDRPPAYCAEPLPIPEEGVRPVHAFSPLAEKLPDGTALCGMRGDRFKLFPAQCADCPARNACDGVDPVYLARHGASELAPIPETTAGPLLKKRLGYRPAFLVKTSPDADMRGAMGEEWGGGKKGPGGKPF</sequence>
<dbReference type="PANTHER" id="PTHR11228:SF7">
    <property type="entry name" value="PQQA PEPTIDE CYCLASE"/>
    <property type="match status" value="1"/>
</dbReference>
<evidence type="ECO:0000313" key="8">
    <source>
        <dbReference type="Proteomes" id="UP000006250"/>
    </source>
</evidence>
<dbReference type="AlphaFoldDB" id="E1JTS0"/>
<dbReference type="Proteomes" id="UP000006250">
    <property type="component" value="Unassembled WGS sequence"/>
</dbReference>
<evidence type="ECO:0000256" key="4">
    <source>
        <dbReference type="ARBA" id="ARBA00023004"/>
    </source>
</evidence>
<name>E1JTS0_SOLFR</name>
<dbReference type="SFLD" id="SFLDG01067">
    <property type="entry name" value="SPASM/twitch_domain_containing"/>
    <property type="match status" value="1"/>
</dbReference>
<keyword evidence="4" id="KW-0408">Iron</keyword>
<dbReference type="SFLD" id="SFLDS00029">
    <property type="entry name" value="Radical_SAM"/>
    <property type="match status" value="1"/>
</dbReference>
<keyword evidence="3" id="KW-0479">Metal-binding</keyword>
<dbReference type="EMBL" id="AECZ01000005">
    <property type="protein sequence ID" value="EFL52199.1"/>
    <property type="molecule type" value="Genomic_DNA"/>
</dbReference>
<dbReference type="GO" id="GO:0003824">
    <property type="term" value="F:catalytic activity"/>
    <property type="evidence" value="ECO:0007669"/>
    <property type="project" value="InterPro"/>
</dbReference>
<dbReference type="GO" id="GO:0046872">
    <property type="term" value="F:metal ion binding"/>
    <property type="evidence" value="ECO:0007669"/>
    <property type="project" value="UniProtKB-KW"/>
</dbReference>
<evidence type="ECO:0000256" key="3">
    <source>
        <dbReference type="ARBA" id="ARBA00022723"/>
    </source>
</evidence>
<dbReference type="InterPro" id="IPR013785">
    <property type="entry name" value="Aldolase_TIM"/>
</dbReference>
<feature type="domain" description="Radical SAM core" evidence="6">
    <location>
        <begin position="10"/>
        <end position="235"/>
    </location>
</feature>
<dbReference type="PANTHER" id="PTHR11228">
    <property type="entry name" value="RADICAL SAM DOMAIN PROTEIN"/>
    <property type="match status" value="1"/>
</dbReference>
<evidence type="ECO:0000313" key="7">
    <source>
        <dbReference type="EMBL" id="EFL52199.1"/>
    </source>
</evidence>
<evidence type="ECO:0000256" key="5">
    <source>
        <dbReference type="ARBA" id="ARBA00023014"/>
    </source>
</evidence>
<reference evidence="7 8" key="1">
    <citation type="submission" date="2010-08" db="EMBL/GenBank/DDBJ databases">
        <title>The draft genome of Desulfovibrio fructosovorans JJ.</title>
        <authorList>
            <consortium name="US DOE Joint Genome Institute (JGI-PGF)"/>
            <person name="Lucas S."/>
            <person name="Copeland A."/>
            <person name="Lapidus A."/>
            <person name="Cheng J.-F."/>
            <person name="Bruce D."/>
            <person name="Goodwin L."/>
            <person name="Pitluck S."/>
            <person name="Land M.L."/>
            <person name="Hauser L."/>
            <person name="Chang Y.-J."/>
            <person name="Jeffries C."/>
            <person name="Wall J.D."/>
            <person name="Stahl D.A."/>
            <person name="Arkin A.P."/>
            <person name="Dehal P."/>
            <person name="Stolyar S.M."/>
            <person name="Hazen T.C."/>
            <person name="Woyke T.J."/>
        </authorList>
    </citation>
    <scope>NUCLEOTIDE SEQUENCE [LARGE SCALE GENOMIC DNA]</scope>
    <source>
        <strain evidence="7 8">JJ</strain>
    </source>
</reference>
<comment type="cofactor">
    <cofactor evidence="1">
        <name>[4Fe-4S] cluster</name>
        <dbReference type="ChEBI" id="CHEBI:49883"/>
    </cofactor>
</comment>
<dbReference type="SUPFAM" id="SSF102114">
    <property type="entry name" value="Radical SAM enzymes"/>
    <property type="match status" value="1"/>
</dbReference>
<keyword evidence="2" id="KW-0949">S-adenosyl-L-methionine</keyword>
<dbReference type="RefSeq" id="WP_005991743.1">
    <property type="nucleotide sequence ID" value="NZ_AECZ01000005.1"/>
</dbReference>
<dbReference type="OrthoDB" id="5497770at2"/>
<protein>
    <submittedName>
        <fullName evidence="7">Radical SAM domain protein</fullName>
    </submittedName>
</protein>